<evidence type="ECO:0000256" key="1">
    <source>
        <dbReference type="ARBA" id="ARBA00004541"/>
    </source>
</evidence>
<keyword evidence="11" id="KW-1185">Reference proteome</keyword>
<dbReference type="OrthoDB" id="1222499at2759"/>
<dbReference type="Pfam" id="PF05617">
    <property type="entry name" value="Prolamin_like"/>
    <property type="match status" value="1"/>
</dbReference>
<evidence type="ECO:0000256" key="4">
    <source>
        <dbReference type="ARBA" id="ARBA00022729"/>
    </source>
</evidence>
<dbReference type="RefSeq" id="XP_009766724.1">
    <property type="nucleotide sequence ID" value="XM_009768422.1"/>
</dbReference>
<protein>
    <submittedName>
        <fullName evidence="12">Egg cell-secreted protein 1.1</fullName>
    </submittedName>
</protein>
<organism evidence="11 12">
    <name type="scientific">Nicotiana sylvestris</name>
    <name type="common">Wood tobacco</name>
    <name type="synonym">South American tobacco</name>
    <dbReference type="NCBI Taxonomy" id="4096"/>
    <lineage>
        <taxon>Eukaryota</taxon>
        <taxon>Viridiplantae</taxon>
        <taxon>Streptophyta</taxon>
        <taxon>Embryophyta</taxon>
        <taxon>Tracheophyta</taxon>
        <taxon>Spermatophyta</taxon>
        <taxon>Magnoliopsida</taxon>
        <taxon>eudicotyledons</taxon>
        <taxon>Gunneridae</taxon>
        <taxon>Pentapetalae</taxon>
        <taxon>asterids</taxon>
        <taxon>lamiids</taxon>
        <taxon>Solanales</taxon>
        <taxon>Solanaceae</taxon>
        <taxon>Nicotianoideae</taxon>
        <taxon>Nicotianeae</taxon>
        <taxon>Nicotiana</taxon>
    </lineage>
</organism>
<evidence type="ECO:0000256" key="2">
    <source>
        <dbReference type="ARBA" id="ARBA00004613"/>
    </source>
</evidence>
<dbReference type="GO" id="GO:0031410">
    <property type="term" value="C:cytoplasmic vesicle"/>
    <property type="evidence" value="ECO:0007669"/>
    <property type="project" value="UniProtKB-SubCell"/>
</dbReference>
<dbReference type="GO" id="GO:2000008">
    <property type="term" value="P:regulation of protein localization to cell surface"/>
    <property type="evidence" value="ECO:0007669"/>
    <property type="project" value="UniProtKB-ARBA"/>
</dbReference>
<evidence type="ECO:0000256" key="5">
    <source>
        <dbReference type="ARBA" id="ARBA00023279"/>
    </source>
</evidence>
<dbReference type="InterPro" id="IPR008502">
    <property type="entry name" value="Prolamin-like"/>
</dbReference>
<dbReference type="PANTHER" id="PTHR35293">
    <property type="entry name" value="EGG CELL-SECRETED PROTEIN 1.5"/>
    <property type="match status" value="1"/>
</dbReference>
<dbReference type="GO" id="GO:0005576">
    <property type="term" value="C:extracellular region"/>
    <property type="evidence" value="ECO:0007669"/>
    <property type="project" value="UniProtKB-SubCell"/>
</dbReference>
<dbReference type="GO" id="GO:0080155">
    <property type="term" value="P:regulation of double fertilization forming a zygote and endosperm"/>
    <property type="evidence" value="ECO:0007669"/>
    <property type="project" value="UniProtKB-ARBA"/>
</dbReference>
<name>A0A1U7VWD5_NICSY</name>
<reference evidence="11" key="1">
    <citation type="journal article" date="2013" name="Genome Biol.">
        <title>Reference genomes and transcriptomes of Nicotiana sylvestris and Nicotiana tomentosiformis.</title>
        <authorList>
            <person name="Sierro N."/>
            <person name="Battey J.N."/>
            <person name="Ouadi S."/>
            <person name="Bovet L."/>
            <person name="Goepfert S."/>
            <person name="Bakaher N."/>
            <person name="Peitsch M.C."/>
            <person name="Ivanov N.V."/>
        </authorList>
    </citation>
    <scope>NUCLEOTIDE SEQUENCE [LARGE SCALE GENOMIC DNA]</scope>
</reference>
<dbReference type="PANTHER" id="PTHR35293:SF9">
    <property type="entry name" value="EGG CELL-SECRETED PROTEIN 1.4-LIKE"/>
    <property type="match status" value="1"/>
</dbReference>
<gene>
    <name evidence="12" type="primary">LOC104218027</name>
</gene>
<dbReference type="STRING" id="4096.A0A1U7VWD5"/>
<evidence type="ECO:0000256" key="9">
    <source>
        <dbReference type="SAM" id="SignalP"/>
    </source>
</evidence>
<proteinExistence type="inferred from homology"/>
<dbReference type="InterPro" id="IPR044711">
    <property type="entry name" value="EC11-15"/>
</dbReference>
<sequence length="132" mass="14587">MKSLTVFKVVLLLTLFSWINILQARPSTTNKSASCTTLLARLKVEDEEGSSQCWDSLLELQTCTGEIVLFFINGETYLGPDCCGAIRTIERQCWPSMLGSIGFTSEERDILHGYCDASESCSTPEIPSPLAR</sequence>
<evidence type="ECO:0000256" key="3">
    <source>
        <dbReference type="ARBA" id="ARBA00022525"/>
    </source>
</evidence>
<accession>A0A1U7VWD5</accession>
<feature type="signal peptide" evidence="9">
    <location>
        <begin position="1"/>
        <end position="24"/>
    </location>
</feature>
<reference evidence="12" key="2">
    <citation type="submission" date="2025-08" db="UniProtKB">
        <authorList>
            <consortium name="RefSeq"/>
        </authorList>
    </citation>
    <scope>IDENTIFICATION</scope>
    <source>
        <tissue evidence="12">Leaf</tissue>
    </source>
</reference>
<evidence type="ECO:0000256" key="8">
    <source>
        <dbReference type="ARBA" id="ARBA00034484"/>
    </source>
</evidence>
<dbReference type="AlphaFoldDB" id="A0A1U7VWD5"/>
<evidence type="ECO:0000313" key="11">
    <source>
        <dbReference type="Proteomes" id="UP000189701"/>
    </source>
</evidence>
<dbReference type="KEGG" id="nsy:104218027"/>
<evidence type="ECO:0000259" key="10">
    <source>
        <dbReference type="Pfam" id="PF05617"/>
    </source>
</evidence>
<keyword evidence="3" id="KW-0964">Secreted</keyword>
<dbReference type="eggNOG" id="ENOG502S3PF">
    <property type="taxonomic scope" value="Eukaryota"/>
</dbReference>
<dbReference type="GO" id="GO:0009567">
    <property type="term" value="P:double fertilization forming a zygote and endosperm"/>
    <property type="evidence" value="ECO:0007669"/>
    <property type="project" value="InterPro"/>
</dbReference>
<feature type="domain" description="Prolamin-like" evidence="10">
    <location>
        <begin position="52"/>
        <end position="116"/>
    </location>
</feature>
<comment type="function">
    <text evidence="7">Involved in the regulation of gamete interactions during the double fertilization and to prevent multiple-pollen tube attraction; mediates the redistribution of the gamete fusogen HAP2/GCS1 to the cell surface after secretion upon sperm arrival.</text>
</comment>
<evidence type="ECO:0000256" key="7">
    <source>
        <dbReference type="ARBA" id="ARBA00034457"/>
    </source>
</evidence>
<keyword evidence="6" id="KW-0968">Cytoplasmic vesicle</keyword>
<dbReference type="Proteomes" id="UP000189701">
    <property type="component" value="Unplaced"/>
</dbReference>
<evidence type="ECO:0000256" key="6">
    <source>
        <dbReference type="ARBA" id="ARBA00023329"/>
    </source>
</evidence>
<dbReference type="GeneID" id="104218027"/>
<keyword evidence="5" id="KW-0278">Fertilization</keyword>
<keyword evidence="4 9" id="KW-0732">Signal</keyword>
<comment type="subcellular location">
    <subcellularLocation>
        <location evidence="1">Cytoplasmic vesicle</location>
    </subcellularLocation>
    <subcellularLocation>
        <location evidence="2">Secreted</location>
    </subcellularLocation>
</comment>
<evidence type="ECO:0000313" key="12">
    <source>
        <dbReference type="RefSeq" id="XP_009766724.1"/>
    </source>
</evidence>
<feature type="chain" id="PRO_5010538689" evidence="9">
    <location>
        <begin position="25"/>
        <end position="132"/>
    </location>
</feature>
<comment type="similarity">
    <text evidence="8">Belongs to the plant egg cell-secreted peptide family.</text>
</comment>